<dbReference type="OrthoDB" id="7723416at2"/>
<gene>
    <name evidence="2" type="ORF">OCGS_1624</name>
</gene>
<evidence type="ECO:0000313" key="3">
    <source>
        <dbReference type="Proteomes" id="UP000006765"/>
    </source>
</evidence>
<sequence>MRTGRRARLAAVLAAALPIAMPAAMPVAAAEFDVRLGDRVLGRMTGLADRLAMRLDNTPLGVGDGAFEGVVTPDGTYVGQGDDRRITVLFEDGRPVTTQVVPQSEATPASDPATVPSDVLDPVSGFWRLASARDCPGGWRMYDGRRAVQVTPTARSVEGDSLVCAMDYAVTHGPGHLSPFRFKSMRLVARYGLSGGAVTGLRDLSVATGPFVVTLTAR</sequence>
<accession>K2H967</accession>
<dbReference type="PROSITE" id="PS51318">
    <property type="entry name" value="TAT"/>
    <property type="match status" value="1"/>
</dbReference>
<dbReference type="Proteomes" id="UP000006765">
    <property type="component" value="Unassembled WGS sequence"/>
</dbReference>
<dbReference type="RefSeq" id="WP_007426776.1">
    <property type="nucleotide sequence ID" value="NZ_AMGO01000036.1"/>
</dbReference>
<organism evidence="2 3">
    <name type="scientific">Oceaniovalibus guishaninsula JLT2003</name>
    <dbReference type="NCBI Taxonomy" id="1231392"/>
    <lineage>
        <taxon>Bacteria</taxon>
        <taxon>Pseudomonadati</taxon>
        <taxon>Pseudomonadota</taxon>
        <taxon>Alphaproteobacteria</taxon>
        <taxon>Rhodobacterales</taxon>
        <taxon>Roseobacteraceae</taxon>
        <taxon>Oceaniovalibus</taxon>
    </lineage>
</organism>
<evidence type="ECO:0008006" key="4">
    <source>
        <dbReference type="Google" id="ProtNLM"/>
    </source>
</evidence>
<evidence type="ECO:0000256" key="1">
    <source>
        <dbReference type="SAM" id="SignalP"/>
    </source>
</evidence>
<dbReference type="AlphaFoldDB" id="K2H967"/>
<evidence type="ECO:0000313" key="2">
    <source>
        <dbReference type="EMBL" id="EKE44108.1"/>
    </source>
</evidence>
<reference evidence="2 3" key="1">
    <citation type="journal article" date="2012" name="J. Bacteriol.">
        <title>Draft Genome Sequence of Oceaniovalibus guishaninsula JLT2003T.</title>
        <authorList>
            <person name="Tang K."/>
            <person name="Liu K."/>
            <person name="Jiao N."/>
        </authorList>
    </citation>
    <scope>NUCLEOTIDE SEQUENCE [LARGE SCALE GENOMIC DNA]</scope>
    <source>
        <strain evidence="2 3">JLT2003</strain>
    </source>
</reference>
<keyword evidence="1" id="KW-0732">Signal</keyword>
<dbReference type="STRING" id="1231392.OCGS_1624"/>
<feature type="signal peptide" evidence="1">
    <location>
        <begin position="1"/>
        <end position="29"/>
    </location>
</feature>
<dbReference type="EMBL" id="AMGO01000036">
    <property type="protein sequence ID" value="EKE44108.1"/>
    <property type="molecule type" value="Genomic_DNA"/>
</dbReference>
<name>K2H967_9RHOB</name>
<keyword evidence="3" id="KW-1185">Reference proteome</keyword>
<protein>
    <recommendedName>
        <fullName evidence="4">Lipoprotein</fullName>
    </recommendedName>
</protein>
<comment type="caution">
    <text evidence="2">The sequence shown here is derived from an EMBL/GenBank/DDBJ whole genome shotgun (WGS) entry which is preliminary data.</text>
</comment>
<dbReference type="eggNOG" id="ENOG5032RQD">
    <property type="taxonomic scope" value="Bacteria"/>
</dbReference>
<dbReference type="InterPro" id="IPR006311">
    <property type="entry name" value="TAT_signal"/>
</dbReference>
<proteinExistence type="predicted"/>
<feature type="chain" id="PRO_5003858389" description="Lipoprotein" evidence="1">
    <location>
        <begin position="30"/>
        <end position="218"/>
    </location>
</feature>